<dbReference type="FunFam" id="1.10.287.3980:FF:000001">
    <property type="entry name" value="Mitochondrial ribosomal protein L34"/>
    <property type="match status" value="1"/>
</dbReference>
<dbReference type="PANTHER" id="PTHR14503:SF4">
    <property type="entry name" value="LARGE RIBOSOMAL SUBUNIT PROTEIN BL34M"/>
    <property type="match status" value="1"/>
</dbReference>
<dbReference type="NCBIfam" id="TIGR01030">
    <property type="entry name" value="rpmH_bact"/>
    <property type="match status" value="1"/>
</dbReference>
<evidence type="ECO:0000256" key="4">
    <source>
        <dbReference type="ARBA" id="ARBA00035274"/>
    </source>
</evidence>
<dbReference type="Gene3D" id="1.10.287.3980">
    <property type="match status" value="1"/>
</dbReference>
<evidence type="ECO:0000256" key="3">
    <source>
        <dbReference type="ARBA" id="ARBA00023274"/>
    </source>
</evidence>
<evidence type="ECO:0000256" key="2">
    <source>
        <dbReference type="ARBA" id="ARBA00022980"/>
    </source>
</evidence>
<accession>A0A3N4KNS7</accession>
<reference evidence="5 6" key="1">
    <citation type="journal article" date="2018" name="Nat. Ecol. Evol.">
        <title>Pezizomycetes genomes reveal the molecular basis of ectomycorrhizal truffle lifestyle.</title>
        <authorList>
            <person name="Murat C."/>
            <person name="Payen T."/>
            <person name="Noel B."/>
            <person name="Kuo A."/>
            <person name="Morin E."/>
            <person name="Chen J."/>
            <person name="Kohler A."/>
            <person name="Krizsan K."/>
            <person name="Balestrini R."/>
            <person name="Da Silva C."/>
            <person name="Montanini B."/>
            <person name="Hainaut M."/>
            <person name="Levati E."/>
            <person name="Barry K.W."/>
            <person name="Belfiori B."/>
            <person name="Cichocki N."/>
            <person name="Clum A."/>
            <person name="Dockter R.B."/>
            <person name="Fauchery L."/>
            <person name="Guy J."/>
            <person name="Iotti M."/>
            <person name="Le Tacon F."/>
            <person name="Lindquist E.A."/>
            <person name="Lipzen A."/>
            <person name="Malagnac F."/>
            <person name="Mello A."/>
            <person name="Molinier V."/>
            <person name="Miyauchi S."/>
            <person name="Poulain J."/>
            <person name="Riccioni C."/>
            <person name="Rubini A."/>
            <person name="Sitrit Y."/>
            <person name="Splivallo R."/>
            <person name="Traeger S."/>
            <person name="Wang M."/>
            <person name="Zifcakova L."/>
            <person name="Wipf D."/>
            <person name="Zambonelli A."/>
            <person name="Paolocci F."/>
            <person name="Nowrousian M."/>
            <person name="Ottonello S."/>
            <person name="Baldrian P."/>
            <person name="Spatafora J.W."/>
            <person name="Henrissat B."/>
            <person name="Nagy L.G."/>
            <person name="Aury J.M."/>
            <person name="Wincker P."/>
            <person name="Grigoriev I.V."/>
            <person name="Bonfante P."/>
            <person name="Martin F.M."/>
        </authorList>
    </citation>
    <scope>NUCLEOTIDE SEQUENCE [LARGE SCALE GENOMIC DNA]</scope>
    <source>
        <strain evidence="5 6">CCBAS932</strain>
    </source>
</reference>
<keyword evidence="6" id="KW-1185">Reference proteome</keyword>
<evidence type="ECO:0000313" key="6">
    <source>
        <dbReference type="Proteomes" id="UP000277580"/>
    </source>
</evidence>
<evidence type="ECO:0000256" key="1">
    <source>
        <dbReference type="ARBA" id="ARBA00010111"/>
    </source>
</evidence>
<dbReference type="GO" id="GO:0005762">
    <property type="term" value="C:mitochondrial large ribosomal subunit"/>
    <property type="evidence" value="ECO:0007669"/>
    <property type="project" value="TreeGrafter"/>
</dbReference>
<dbReference type="AlphaFoldDB" id="A0A3N4KNS7"/>
<dbReference type="HAMAP" id="MF_00391">
    <property type="entry name" value="Ribosomal_bL34"/>
    <property type="match status" value="1"/>
</dbReference>
<dbReference type="InParanoid" id="A0A3N4KNS7"/>
<keyword evidence="2" id="KW-0689">Ribosomal protein</keyword>
<dbReference type="PANTHER" id="PTHR14503">
    <property type="entry name" value="MITOCHONDRIAL RIBOSOMAL PROTEIN 34 FAMILY MEMBER"/>
    <property type="match status" value="1"/>
</dbReference>
<comment type="similarity">
    <text evidence="1">Belongs to the bacterial ribosomal protein bL34 family.</text>
</comment>
<protein>
    <recommendedName>
        <fullName evidence="4">Large ribosomal subunit protein bL34m</fullName>
    </recommendedName>
</protein>
<dbReference type="Proteomes" id="UP000277580">
    <property type="component" value="Unassembled WGS sequence"/>
</dbReference>
<dbReference type="GO" id="GO:0003735">
    <property type="term" value="F:structural constituent of ribosome"/>
    <property type="evidence" value="ECO:0007669"/>
    <property type="project" value="InterPro"/>
</dbReference>
<dbReference type="STRING" id="1392247.A0A3N4KNS7"/>
<evidence type="ECO:0000313" key="5">
    <source>
        <dbReference type="EMBL" id="RPB12096.1"/>
    </source>
</evidence>
<dbReference type="Pfam" id="PF00468">
    <property type="entry name" value="Ribosomal_L34"/>
    <property type="match status" value="1"/>
</dbReference>
<dbReference type="InterPro" id="IPR000271">
    <property type="entry name" value="Ribosomal_bL34"/>
</dbReference>
<dbReference type="EMBL" id="ML119131">
    <property type="protein sequence ID" value="RPB12096.1"/>
    <property type="molecule type" value="Genomic_DNA"/>
</dbReference>
<sequence length="127" mass="14078">MLCTRGITRAIRPMTSLPLKSLFKTLPARTFTSLTPLRPSIFPSISSGLAVPTNITSITAATTTIAPRISSHPALQALQVRNGPRNTFDPSHRVRKRRVGFLARKRTRGGRAVLKRRQLKGRRSLSH</sequence>
<dbReference type="OrthoDB" id="431691at2759"/>
<name>A0A3N4KNS7_9PEZI</name>
<proteinExistence type="inferred from homology"/>
<gene>
    <name evidence="5" type="ORF">P167DRAFT_523633</name>
</gene>
<dbReference type="GO" id="GO:0006412">
    <property type="term" value="P:translation"/>
    <property type="evidence" value="ECO:0007669"/>
    <property type="project" value="InterPro"/>
</dbReference>
<keyword evidence="3" id="KW-0687">Ribonucleoprotein</keyword>
<organism evidence="5 6">
    <name type="scientific">Morchella conica CCBAS932</name>
    <dbReference type="NCBI Taxonomy" id="1392247"/>
    <lineage>
        <taxon>Eukaryota</taxon>
        <taxon>Fungi</taxon>
        <taxon>Dikarya</taxon>
        <taxon>Ascomycota</taxon>
        <taxon>Pezizomycotina</taxon>
        <taxon>Pezizomycetes</taxon>
        <taxon>Pezizales</taxon>
        <taxon>Morchellaceae</taxon>
        <taxon>Morchella</taxon>
    </lineage>
</organism>